<dbReference type="InterPro" id="IPR028288">
    <property type="entry name" value="SCAR/WAVE_fam"/>
</dbReference>
<organism evidence="4 5">
    <name type="scientific">Populus euphratica</name>
    <name type="common">Euphrates poplar</name>
    <dbReference type="NCBI Taxonomy" id="75702"/>
    <lineage>
        <taxon>Eukaryota</taxon>
        <taxon>Viridiplantae</taxon>
        <taxon>Streptophyta</taxon>
        <taxon>Embryophyta</taxon>
        <taxon>Tracheophyta</taxon>
        <taxon>Spermatophyta</taxon>
        <taxon>Magnoliopsida</taxon>
        <taxon>eudicotyledons</taxon>
        <taxon>Gunneridae</taxon>
        <taxon>Pentapetalae</taxon>
        <taxon>rosids</taxon>
        <taxon>fabids</taxon>
        <taxon>Malpighiales</taxon>
        <taxon>Salicaceae</taxon>
        <taxon>Saliceae</taxon>
        <taxon>Populus</taxon>
    </lineage>
</organism>
<feature type="compositionally biased region" description="Basic and acidic residues" evidence="3">
    <location>
        <begin position="639"/>
        <end position="663"/>
    </location>
</feature>
<feature type="region of interest" description="Disordered" evidence="3">
    <location>
        <begin position="170"/>
        <end position="233"/>
    </location>
</feature>
<dbReference type="KEGG" id="peu:105140701"/>
<dbReference type="Gene3D" id="6.10.280.150">
    <property type="match status" value="2"/>
</dbReference>
<comment type="subcellular location">
    <subcellularLocation>
        <location evidence="2">Cytoplasm</location>
        <location evidence="2">Cytoskeleton</location>
    </subcellularLocation>
</comment>
<feature type="compositionally biased region" description="Basic and acidic residues" evidence="3">
    <location>
        <begin position="444"/>
        <end position="454"/>
    </location>
</feature>
<comment type="similarity">
    <text evidence="1 2">Belongs to the SCAR/WAVE family.</text>
</comment>
<name>A0AAJ6VCK9_POPEU</name>
<dbReference type="GO" id="GO:0003779">
    <property type="term" value="F:actin binding"/>
    <property type="evidence" value="ECO:0007669"/>
    <property type="project" value="UniProtKB-UniRule"/>
</dbReference>
<feature type="compositionally biased region" description="Polar residues" evidence="3">
    <location>
        <begin position="629"/>
        <end position="638"/>
    </location>
</feature>
<dbReference type="GO" id="GO:0030036">
    <property type="term" value="P:actin cytoskeleton organization"/>
    <property type="evidence" value="ECO:0007669"/>
    <property type="project" value="UniProtKB-UniRule"/>
</dbReference>
<dbReference type="GeneID" id="105140701"/>
<dbReference type="GO" id="GO:0034237">
    <property type="term" value="F:protein kinase A regulatory subunit binding"/>
    <property type="evidence" value="ECO:0007669"/>
    <property type="project" value="TreeGrafter"/>
</dbReference>
<dbReference type="GO" id="GO:2000601">
    <property type="term" value="P:positive regulation of Arp2/3 complex-mediated actin nucleation"/>
    <property type="evidence" value="ECO:0007669"/>
    <property type="project" value="TreeGrafter"/>
</dbReference>
<sequence>MPLVRFEVRNELRLGQGELCREANREEDPKAVLDAVAAAALVGILRQLGDLAEFAAEVFHGLQEQVMSTASRSHKLMVRVQNIEAALPPPEKVVLSQTSHIHFAYTAGSEWHPCIQNEQNHLIYNDLPRFIMDSYEECRDPPRLHLLDKFDTGGPGSCLKRYSDPTFFRRASSNATEPDAVKVPKDKRARETKKKRSSQRNRDSANHASMSNHSGRMQFTTPTINGQTTPSHMASTTDMTLKYDAGDPSNSFDSRTGSGYVECVFQLNSPVRAEEDGLNEFSSSFMKRNDVRGSVFPDGQPNIADNNFHHTSSPEQIAALSSSCVTWDEKAEIVESRGQHGDEVSEMHAAESDLDTQDGLTANLKNPIPQNIVLDYANAPKSSSSNSQLNEVESEPDDFMDALNTIESESENDSDCQTKHEVEQFSSNIDNEVEETIHKVTAHISDHHPSEYESRTLSASSNENIPCESPNSVSSKSFAREQEYHISENSSKLDSSSGIKFSTSADPIDNSKVEFVSDPSSSVSATSILDVQEPLSNKSIRSSSRSQESQADFSSVLSTTFWTNGGLLGLEPSKPPDFAVSNAMSPDYVTRSEGEAGLPPNHTSMSSNDGGAPGRLIKDAGNMERVPSSKGSSSLQEDQGTKVEKPGDFHHGNKYSHSYEDGQKITTAVTPGNESQHDSDSKVTYIESSQDNDENSSQRHGFGHRLLVNGFSGKMSLVHDGECEPTRLLRTRTLEQQSWQNEVTHQATPEKAYNEQFGSKYCIDSLMSSPPLEHMKISFHPIDGFEDSKLKLKFPDGNHGNESIRDMFPSFQLIPETPIPPRHVGSESDDDTFCRSSPYMSDDCLDHDSESHSEQWESDESPESKDHELHDASRRIFPGESFPSSPQPGEAGNNGICVDRGLPGMYTENGADPYLSASLDLPCFDAMNPVVNGKTKDNLVQTNQIELEHLNNSTPLPPPLPPVQWRVSKPHSDISEGKQHSLSKAHEHAFDIKPSESTVPQQPKPAPAVEQKMKGDTIAFKPKSKQQDQKEANQSANGKDIDEKEDILHQIRTKSFTLRRTATAKPTLFSGPPASNKVSAILEKANAIRQAVASDDGEDDDTWSDT</sequence>
<feature type="compositionally biased region" description="Polar residues" evidence="3">
    <location>
        <begin position="206"/>
        <end position="233"/>
    </location>
</feature>
<feature type="compositionally biased region" description="Polar residues" evidence="3">
    <location>
        <begin position="487"/>
        <end position="498"/>
    </location>
</feature>
<dbReference type="GO" id="GO:0071933">
    <property type="term" value="F:Arp2/3 complex binding"/>
    <property type="evidence" value="ECO:0007669"/>
    <property type="project" value="TreeGrafter"/>
</dbReference>
<evidence type="ECO:0000256" key="3">
    <source>
        <dbReference type="SAM" id="MobiDB-lite"/>
    </source>
</evidence>
<dbReference type="AlphaFoldDB" id="A0AAJ6VCK9"/>
<reference evidence="5" key="1">
    <citation type="submission" date="2025-08" db="UniProtKB">
        <authorList>
            <consortium name="RefSeq"/>
        </authorList>
    </citation>
    <scope>IDENTIFICATION</scope>
</reference>
<feature type="region of interest" description="Disordered" evidence="3">
    <location>
        <begin position="968"/>
        <end position="1046"/>
    </location>
</feature>
<feature type="compositionally biased region" description="Basic and acidic residues" evidence="3">
    <location>
        <begin position="179"/>
        <end position="189"/>
    </location>
</feature>
<feature type="region of interest" description="Disordered" evidence="3">
    <location>
        <begin position="443"/>
        <end position="498"/>
    </location>
</feature>
<dbReference type="Proteomes" id="UP000694918">
    <property type="component" value="Unplaced"/>
</dbReference>
<accession>A0AAJ6VCK9</accession>
<feature type="compositionally biased region" description="Basic and acidic residues" evidence="3">
    <location>
        <begin position="844"/>
        <end position="855"/>
    </location>
</feature>
<dbReference type="GO" id="GO:0005856">
    <property type="term" value="C:cytoskeleton"/>
    <property type="evidence" value="ECO:0007669"/>
    <property type="project" value="UniProtKB-SubCell"/>
</dbReference>
<dbReference type="PANTHER" id="PTHR12902:SF33">
    <property type="entry name" value="PROTEIN SCAR3"/>
    <property type="match status" value="1"/>
</dbReference>
<feature type="compositionally biased region" description="Basic and acidic residues" evidence="3">
    <location>
        <begin position="970"/>
        <end position="994"/>
    </location>
</feature>
<dbReference type="RefSeq" id="XP_011045937.1">
    <property type="nucleotide sequence ID" value="XM_011047635.1"/>
</dbReference>
<keyword evidence="2" id="KW-0009">Actin-binding</keyword>
<feature type="compositionally biased region" description="Basic and acidic residues" evidence="3">
    <location>
        <begin position="862"/>
        <end position="874"/>
    </location>
</feature>
<comment type="function">
    <text evidence="2">Involved in regulation of actin and microtubule organization. Part of a WAVE complex that activates the Arp2/3 complex.</text>
</comment>
<protein>
    <recommendedName>
        <fullName evidence="2">Protein SCAR</fullName>
    </recommendedName>
    <alternativeName>
        <fullName evidence="2">Protein WAVE</fullName>
    </alternativeName>
</protein>
<gene>
    <name evidence="5" type="primary">LOC105140701</name>
</gene>
<evidence type="ECO:0000256" key="2">
    <source>
        <dbReference type="RuleBase" id="RU367034"/>
    </source>
</evidence>
<evidence type="ECO:0000313" key="4">
    <source>
        <dbReference type="Proteomes" id="UP000694918"/>
    </source>
</evidence>
<feature type="region of interest" description="Disordered" evidence="3">
    <location>
        <begin position="589"/>
        <end position="700"/>
    </location>
</feature>
<keyword evidence="2" id="KW-0206">Cytoskeleton</keyword>
<feature type="compositionally biased region" description="Polar residues" evidence="3">
    <location>
        <begin position="455"/>
        <end position="477"/>
    </location>
</feature>
<evidence type="ECO:0000313" key="5">
    <source>
        <dbReference type="RefSeq" id="XP_011045937.1"/>
    </source>
</evidence>
<feature type="compositionally biased region" description="Polar residues" evidence="3">
    <location>
        <begin position="664"/>
        <end position="674"/>
    </location>
</feature>
<keyword evidence="2" id="KW-0963">Cytoplasm</keyword>
<feature type="compositionally biased region" description="Basic residues" evidence="3">
    <location>
        <begin position="190"/>
        <end position="199"/>
    </location>
</feature>
<dbReference type="Gene3D" id="1.20.5.340">
    <property type="match status" value="1"/>
</dbReference>
<dbReference type="PANTHER" id="PTHR12902">
    <property type="entry name" value="WASP-1"/>
    <property type="match status" value="1"/>
</dbReference>
<keyword evidence="4" id="KW-1185">Reference proteome</keyword>
<evidence type="ECO:0000256" key="1">
    <source>
        <dbReference type="ARBA" id="ARBA00006993"/>
    </source>
</evidence>
<feature type="region of interest" description="Disordered" evidence="3">
    <location>
        <begin position="813"/>
        <end position="896"/>
    </location>
</feature>
<proteinExistence type="inferred from homology"/>